<dbReference type="PROSITE" id="PS51352">
    <property type="entry name" value="THIOREDOXIN_2"/>
    <property type="match status" value="1"/>
</dbReference>
<feature type="disulfide bond" description="Redox-active" evidence="8">
    <location>
        <begin position="59"/>
        <end position="62"/>
    </location>
</feature>
<dbReference type="Pfam" id="PF01323">
    <property type="entry name" value="DSBA"/>
    <property type="match status" value="1"/>
</dbReference>
<dbReference type="GO" id="GO:0016491">
    <property type="term" value="F:oxidoreductase activity"/>
    <property type="evidence" value="ECO:0007669"/>
    <property type="project" value="InterPro"/>
</dbReference>
<evidence type="ECO:0000256" key="5">
    <source>
        <dbReference type="ARBA" id="ARBA00023157"/>
    </source>
</evidence>
<evidence type="ECO:0000256" key="2">
    <source>
        <dbReference type="ARBA" id="ARBA00005791"/>
    </source>
</evidence>
<evidence type="ECO:0000256" key="8">
    <source>
        <dbReference type="PIRSR" id="PIRSR001488-1"/>
    </source>
</evidence>
<dbReference type="GO" id="GO:0042597">
    <property type="term" value="C:periplasmic space"/>
    <property type="evidence" value="ECO:0007669"/>
    <property type="project" value="UniProtKB-SubCell"/>
</dbReference>
<dbReference type="InterPro" id="IPR001853">
    <property type="entry name" value="DSBA-like_thioredoxin_dom"/>
</dbReference>
<dbReference type="EMBL" id="NGUP01000003">
    <property type="protein sequence ID" value="OWS69864.1"/>
    <property type="molecule type" value="Genomic_DNA"/>
</dbReference>
<keyword evidence="4 7" id="KW-0574">Periplasm</keyword>
<dbReference type="Proteomes" id="UP000197528">
    <property type="component" value="Unassembled WGS sequence"/>
</dbReference>
<keyword evidence="5 7" id="KW-1015">Disulfide bond</keyword>
<comment type="similarity">
    <text evidence="2">Belongs to the thioredoxin family. DsbA subfamily.</text>
</comment>
<reference evidence="10 11" key="1">
    <citation type="submission" date="2017-05" db="EMBL/GenBank/DDBJ databases">
        <title>Genome of Polynucleobacter sp. MWH-Feld-100.</title>
        <authorList>
            <person name="Hahn M.W."/>
        </authorList>
    </citation>
    <scope>NUCLEOTIDE SEQUENCE [LARGE SCALE GENOMIC DNA]</scope>
    <source>
        <strain evidence="10 11">MWH-Feld-100</strain>
    </source>
</reference>
<dbReference type="PANTHER" id="PTHR35891:SF3">
    <property type="entry name" value="THIOL:DISULFIDE INTERCHANGE PROTEIN DSBL"/>
    <property type="match status" value="1"/>
</dbReference>
<evidence type="ECO:0000256" key="6">
    <source>
        <dbReference type="ARBA" id="ARBA00023284"/>
    </source>
</evidence>
<dbReference type="OrthoDB" id="9784896at2"/>
<keyword evidence="11" id="KW-1185">Reference proteome</keyword>
<proteinExistence type="inferred from homology"/>
<evidence type="ECO:0000313" key="10">
    <source>
        <dbReference type="EMBL" id="OWS69864.1"/>
    </source>
</evidence>
<evidence type="ECO:0000256" key="3">
    <source>
        <dbReference type="ARBA" id="ARBA00022729"/>
    </source>
</evidence>
<feature type="domain" description="Thioredoxin" evidence="9">
    <location>
        <begin position="17"/>
        <end position="206"/>
    </location>
</feature>
<organism evidence="10 11">
    <name type="scientific">Polynucleobacter campilacus</name>
    <dbReference type="NCBI Taxonomy" id="1743163"/>
    <lineage>
        <taxon>Bacteria</taxon>
        <taxon>Pseudomonadati</taxon>
        <taxon>Pseudomonadota</taxon>
        <taxon>Betaproteobacteria</taxon>
        <taxon>Burkholderiales</taxon>
        <taxon>Burkholderiaceae</taxon>
        <taxon>Polynucleobacter</taxon>
    </lineage>
</organism>
<evidence type="ECO:0000259" key="9">
    <source>
        <dbReference type="PROSITE" id="PS51352"/>
    </source>
</evidence>
<sequence length="215" mass="24468">MISITKGLFTFLALVCLSGIVVAQGQKIEEGFDYRILPIAQPLESKGKVEAIEFFWYGCPHCYDFEPELMSWVKRQPKDVVFRRVPVAFRDDFMPHSQLFYALEALGKGDALNEKVMYAMHKENKRLLTESEIADWVASQGIDRNTFLATYRSFAVVSKARTAKQLTEAYRIDGVPTIVMQGKYVTSPSIAGTKAKAIAVMDHLEEKIRKDKYKQ</sequence>
<name>A0A254PU84_9BURK</name>
<evidence type="ECO:0000256" key="7">
    <source>
        <dbReference type="PIRNR" id="PIRNR001488"/>
    </source>
</evidence>
<evidence type="ECO:0000313" key="11">
    <source>
        <dbReference type="Proteomes" id="UP000197528"/>
    </source>
</evidence>
<accession>A0A254PU84</accession>
<evidence type="ECO:0000256" key="4">
    <source>
        <dbReference type="ARBA" id="ARBA00022764"/>
    </source>
</evidence>
<dbReference type="PIRSF" id="PIRSF001488">
    <property type="entry name" value="Tdi_protein"/>
    <property type="match status" value="1"/>
</dbReference>
<dbReference type="InterPro" id="IPR013766">
    <property type="entry name" value="Thioredoxin_domain"/>
</dbReference>
<comment type="caution">
    <text evidence="10">The sequence shown here is derived from an EMBL/GenBank/DDBJ whole genome shotgun (WGS) entry which is preliminary data.</text>
</comment>
<keyword evidence="3" id="KW-0732">Signal</keyword>
<dbReference type="Gene3D" id="3.40.30.10">
    <property type="entry name" value="Glutaredoxin"/>
    <property type="match status" value="1"/>
</dbReference>
<evidence type="ECO:0000256" key="1">
    <source>
        <dbReference type="ARBA" id="ARBA00004418"/>
    </source>
</evidence>
<dbReference type="InterPro" id="IPR023205">
    <property type="entry name" value="DsbA/DsbL"/>
</dbReference>
<dbReference type="InterPro" id="IPR050824">
    <property type="entry name" value="Thiol_disulfide_DsbA"/>
</dbReference>
<dbReference type="CDD" id="cd03019">
    <property type="entry name" value="DsbA_DsbA"/>
    <property type="match status" value="1"/>
</dbReference>
<dbReference type="RefSeq" id="WP_088525469.1">
    <property type="nucleotide sequence ID" value="NZ_NGUP01000003.1"/>
</dbReference>
<dbReference type="AlphaFoldDB" id="A0A254PU84"/>
<keyword evidence="6" id="KW-0676">Redox-active center</keyword>
<protein>
    <recommendedName>
        <fullName evidence="7">Thiol:disulfide interchange protein</fullName>
    </recommendedName>
</protein>
<gene>
    <name evidence="10" type="ORF">CBI31_05885</name>
</gene>
<dbReference type="PANTHER" id="PTHR35891">
    <property type="entry name" value="THIOL:DISULFIDE INTERCHANGE PROTEIN DSBA"/>
    <property type="match status" value="1"/>
</dbReference>
<dbReference type="InterPro" id="IPR036249">
    <property type="entry name" value="Thioredoxin-like_sf"/>
</dbReference>
<comment type="subcellular location">
    <subcellularLocation>
        <location evidence="1 7">Periplasm</location>
    </subcellularLocation>
</comment>
<dbReference type="SUPFAM" id="SSF52833">
    <property type="entry name" value="Thioredoxin-like"/>
    <property type="match status" value="1"/>
</dbReference>